<sequence length="179" mass="19235">MLAPPQVEAVAAALELSGERFVWCVRGPGVGEEKKVAVPEGFEERVKGRGVVVEGRLGKAAVLKHRAVAGFLTHCGWRSVMEGMAAGVKMLMWPMGAEQYVNARLVVEVGMGVGVCEGEDGVPNVEEMAKKLKEMVEMKGEKGKEIRRMAAAAAEEGGSSSDDLERMVKELCMMGRRGT</sequence>
<dbReference type="PANTHER" id="PTHR48045">
    <property type="entry name" value="UDP-GLYCOSYLTRANSFERASE 72B1"/>
    <property type="match status" value="1"/>
</dbReference>
<dbReference type="PANTHER" id="PTHR48045:SF34">
    <property type="entry name" value="ISOFLAVONE 7-O-GLUCOSYLTRANSFERASE 1-LIKE"/>
    <property type="match status" value="1"/>
</dbReference>
<evidence type="ECO:0000313" key="3">
    <source>
        <dbReference type="Proteomes" id="UP001085076"/>
    </source>
</evidence>
<evidence type="ECO:0000256" key="1">
    <source>
        <dbReference type="ARBA" id="ARBA00022679"/>
    </source>
</evidence>
<dbReference type="Proteomes" id="UP001085076">
    <property type="component" value="Miscellaneous, Linkage group lg08"/>
</dbReference>
<dbReference type="OrthoDB" id="1925022at2759"/>
<comment type="caution">
    <text evidence="2">The sequence shown here is derived from an EMBL/GenBank/DDBJ whole genome shotgun (WGS) entry which is preliminary data.</text>
</comment>
<dbReference type="Gene3D" id="3.40.50.2000">
    <property type="entry name" value="Glycogen Phosphorylase B"/>
    <property type="match status" value="1"/>
</dbReference>
<keyword evidence="3" id="KW-1185">Reference proteome</keyword>
<dbReference type="EMBL" id="JAGGNH010000008">
    <property type="protein sequence ID" value="KAJ0965338.1"/>
    <property type="molecule type" value="Genomic_DNA"/>
</dbReference>
<evidence type="ECO:0000313" key="2">
    <source>
        <dbReference type="EMBL" id="KAJ0965338.1"/>
    </source>
</evidence>
<dbReference type="SUPFAM" id="SSF53756">
    <property type="entry name" value="UDP-Glycosyltransferase/glycogen phosphorylase"/>
    <property type="match status" value="1"/>
</dbReference>
<accession>A0A9D5C3B1</accession>
<gene>
    <name evidence="2" type="ORF">J5N97_026476</name>
</gene>
<protein>
    <submittedName>
        <fullName evidence="2">Uncharacterized protein</fullName>
    </submittedName>
</protein>
<reference evidence="2" key="1">
    <citation type="submission" date="2021-03" db="EMBL/GenBank/DDBJ databases">
        <authorList>
            <person name="Li Z."/>
            <person name="Yang C."/>
        </authorList>
    </citation>
    <scope>NUCLEOTIDE SEQUENCE</scope>
    <source>
        <strain evidence="2">Dzin_1.0</strain>
        <tissue evidence="2">Leaf</tissue>
    </source>
</reference>
<name>A0A9D5C3B1_9LILI</name>
<dbReference type="Pfam" id="PF00201">
    <property type="entry name" value="UDPGT"/>
    <property type="match status" value="1"/>
</dbReference>
<dbReference type="AlphaFoldDB" id="A0A9D5C3B1"/>
<proteinExistence type="predicted"/>
<organism evidence="2 3">
    <name type="scientific">Dioscorea zingiberensis</name>
    <dbReference type="NCBI Taxonomy" id="325984"/>
    <lineage>
        <taxon>Eukaryota</taxon>
        <taxon>Viridiplantae</taxon>
        <taxon>Streptophyta</taxon>
        <taxon>Embryophyta</taxon>
        <taxon>Tracheophyta</taxon>
        <taxon>Spermatophyta</taxon>
        <taxon>Magnoliopsida</taxon>
        <taxon>Liliopsida</taxon>
        <taxon>Dioscoreales</taxon>
        <taxon>Dioscoreaceae</taxon>
        <taxon>Dioscorea</taxon>
    </lineage>
</organism>
<keyword evidence="1" id="KW-0808">Transferase</keyword>
<reference evidence="2" key="2">
    <citation type="journal article" date="2022" name="Hortic Res">
        <title>The genome of Dioscorea zingiberensis sheds light on the biosynthesis, origin and evolution of the medicinally important diosgenin saponins.</title>
        <authorList>
            <person name="Li Y."/>
            <person name="Tan C."/>
            <person name="Li Z."/>
            <person name="Guo J."/>
            <person name="Li S."/>
            <person name="Chen X."/>
            <person name="Wang C."/>
            <person name="Dai X."/>
            <person name="Yang H."/>
            <person name="Song W."/>
            <person name="Hou L."/>
            <person name="Xu J."/>
            <person name="Tong Z."/>
            <person name="Xu A."/>
            <person name="Yuan X."/>
            <person name="Wang W."/>
            <person name="Yang Q."/>
            <person name="Chen L."/>
            <person name="Sun Z."/>
            <person name="Wang K."/>
            <person name="Pan B."/>
            <person name="Chen J."/>
            <person name="Bao Y."/>
            <person name="Liu F."/>
            <person name="Qi X."/>
            <person name="Gang D.R."/>
            <person name="Wen J."/>
            <person name="Li J."/>
        </authorList>
    </citation>
    <scope>NUCLEOTIDE SEQUENCE</scope>
    <source>
        <strain evidence="2">Dzin_1.0</strain>
    </source>
</reference>
<dbReference type="InterPro" id="IPR002213">
    <property type="entry name" value="UDP_glucos_trans"/>
</dbReference>
<dbReference type="GO" id="GO:0008194">
    <property type="term" value="F:UDP-glycosyltransferase activity"/>
    <property type="evidence" value="ECO:0007669"/>
    <property type="project" value="InterPro"/>
</dbReference>